<protein>
    <recommendedName>
        <fullName evidence="1">RNase H type-1 domain-containing protein</fullName>
    </recommendedName>
</protein>
<reference evidence="2" key="1">
    <citation type="journal article" date="2023" name="Plant J.">
        <title>Genome sequences and population genomics provide insights into the demographic history, inbreeding, and mutation load of two 'living fossil' tree species of Dipteronia.</title>
        <authorList>
            <person name="Feng Y."/>
            <person name="Comes H.P."/>
            <person name="Chen J."/>
            <person name="Zhu S."/>
            <person name="Lu R."/>
            <person name="Zhang X."/>
            <person name="Li P."/>
            <person name="Qiu J."/>
            <person name="Olsen K.M."/>
            <person name="Qiu Y."/>
        </authorList>
    </citation>
    <scope>NUCLEOTIDE SEQUENCE</scope>
    <source>
        <strain evidence="2">NBL</strain>
    </source>
</reference>
<dbReference type="InterPro" id="IPR002156">
    <property type="entry name" value="RNaseH_domain"/>
</dbReference>
<keyword evidence="3" id="KW-1185">Reference proteome</keyword>
<dbReference type="InterPro" id="IPR044730">
    <property type="entry name" value="RNase_H-like_dom_plant"/>
</dbReference>
<evidence type="ECO:0000313" key="2">
    <source>
        <dbReference type="EMBL" id="KAK3199636.1"/>
    </source>
</evidence>
<feature type="domain" description="RNase H type-1" evidence="1">
    <location>
        <begin position="282"/>
        <end position="392"/>
    </location>
</feature>
<accession>A0AAE0A412</accession>
<evidence type="ECO:0000259" key="1">
    <source>
        <dbReference type="Pfam" id="PF13456"/>
    </source>
</evidence>
<dbReference type="GO" id="GO:0003676">
    <property type="term" value="F:nucleic acid binding"/>
    <property type="evidence" value="ECO:0007669"/>
    <property type="project" value="InterPro"/>
</dbReference>
<sequence length="414" mass="44709">MILRFWWRAKEGKGKISWVSREKVCLPNERGEMGFKDLSAFNRALLAKQAWRTVDNQNSLVSKVMKAKYFKKGSFLEASMKPDSSVVWRSILWGKALLMRGLMWNMGNGGNISAGGDKWLPCPSSFRPITSFLEIPLNPPCGCCKEEIESSAHALFWCSGVEEVWDLSEFGALLGEIKGLDCLDILCWISKKVNRKGLARFAMVMWGVWSNRNQLVHNKTGRKPGEIIDWVAGLLEEFQGSRIALACTSPPDIPSSSSGWHPPPLGNLKLNSDAAVPLDVTSLGVGAVIRDAEGQVVVAVLLCLQGCPSVEVCEALALREGLCLAKQHGLSVGWAEVDAANVAAGVNSSKPSKSIAGSVFDDISSPCKDVGVVSCKAISKSGNSLAHNLASLAVSSLGDHLWQGYCHSFLCAGC</sequence>
<dbReference type="AlphaFoldDB" id="A0AAE0A412"/>
<gene>
    <name evidence="2" type="ORF">Dsin_023051</name>
</gene>
<name>A0AAE0A412_9ROSI</name>
<evidence type="ECO:0000313" key="3">
    <source>
        <dbReference type="Proteomes" id="UP001281410"/>
    </source>
</evidence>
<organism evidence="2 3">
    <name type="scientific">Dipteronia sinensis</name>
    <dbReference type="NCBI Taxonomy" id="43782"/>
    <lineage>
        <taxon>Eukaryota</taxon>
        <taxon>Viridiplantae</taxon>
        <taxon>Streptophyta</taxon>
        <taxon>Embryophyta</taxon>
        <taxon>Tracheophyta</taxon>
        <taxon>Spermatophyta</taxon>
        <taxon>Magnoliopsida</taxon>
        <taxon>eudicotyledons</taxon>
        <taxon>Gunneridae</taxon>
        <taxon>Pentapetalae</taxon>
        <taxon>rosids</taxon>
        <taxon>malvids</taxon>
        <taxon>Sapindales</taxon>
        <taxon>Sapindaceae</taxon>
        <taxon>Hippocastanoideae</taxon>
        <taxon>Acereae</taxon>
        <taxon>Dipteronia</taxon>
    </lineage>
</organism>
<dbReference type="PANTHER" id="PTHR47074:SF48">
    <property type="entry name" value="POLYNUCLEOTIDYL TRANSFERASE, RIBONUCLEASE H-LIKE SUPERFAMILY PROTEIN"/>
    <property type="match status" value="1"/>
</dbReference>
<dbReference type="InterPro" id="IPR036397">
    <property type="entry name" value="RNaseH_sf"/>
</dbReference>
<dbReference type="EMBL" id="JANJYJ010000007">
    <property type="protein sequence ID" value="KAK3199636.1"/>
    <property type="molecule type" value="Genomic_DNA"/>
</dbReference>
<dbReference type="InterPro" id="IPR052929">
    <property type="entry name" value="RNase_H-like_EbsB-rel"/>
</dbReference>
<dbReference type="Pfam" id="PF13456">
    <property type="entry name" value="RVT_3"/>
    <property type="match status" value="1"/>
</dbReference>
<dbReference type="Proteomes" id="UP001281410">
    <property type="component" value="Unassembled WGS sequence"/>
</dbReference>
<dbReference type="CDD" id="cd06222">
    <property type="entry name" value="RNase_H_like"/>
    <property type="match status" value="1"/>
</dbReference>
<dbReference type="PANTHER" id="PTHR47074">
    <property type="entry name" value="BNAC02G40300D PROTEIN"/>
    <property type="match status" value="1"/>
</dbReference>
<comment type="caution">
    <text evidence="2">The sequence shown here is derived from an EMBL/GenBank/DDBJ whole genome shotgun (WGS) entry which is preliminary data.</text>
</comment>
<proteinExistence type="predicted"/>
<dbReference type="Gene3D" id="3.30.420.10">
    <property type="entry name" value="Ribonuclease H-like superfamily/Ribonuclease H"/>
    <property type="match status" value="1"/>
</dbReference>
<dbReference type="GO" id="GO:0004523">
    <property type="term" value="F:RNA-DNA hybrid ribonuclease activity"/>
    <property type="evidence" value="ECO:0007669"/>
    <property type="project" value="InterPro"/>
</dbReference>